<evidence type="ECO:0000313" key="2">
    <source>
        <dbReference type="EMBL" id="GBG32492.1"/>
    </source>
</evidence>
<reference evidence="2 3" key="1">
    <citation type="submission" date="2017-12" db="EMBL/GenBank/DDBJ databases">
        <title>Sequencing, de novo assembly and annotation of complete genome of a new Thraustochytrid species, strain FCC1311.</title>
        <authorList>
            <person name="Sedici K."/>
            <person name="Godart F."/>
            <person name="Aiese Cigliano R."/>
            <person name="Sanseverino W."/>
            <person name="Barakat M."/>
            <person name="Ortet P."/>
            <person name="Marechal E."/>
            <person name="Cagnac O."/>
            <person name="Amato A."/>
        </authorList>
    </citation>
    <scope>NUCLEOTIDE SEQUENCE [LARGE SCALE GENOMIC DNA]</scope>
</reference>
<name>A0A2R5GNM3_9STRA</name>
<dbReference type="EMBL" id="BEYU01000122">
    <property type="protein sequence ID" value="GBG32492.1"/>
    <property type="molecule type" value="Genomic_DNA"/>
</dbReference>
<dbReference type="Proteomes" id="UP000241890">
    <property type="component" value="Unassembled WGS sequence"/>
</dbReference>
<feature type="compositionally biased region" description="Low complexity" evidence="1">
    <location>
        <begin position="247"/>
        <end position="261"/>
    </location>
</feature>
<dbReference type="AlphaFoldDB" id="A0A2R5GNM3"/>
<organism evidence="2 3">
    <name type="scientific">Hondaea fermentalgiana</name>
    <dbReference type="NCBI Taxonomy" id="2315210"/>
    <lineage>
        <taxon>Eukaryota</taxon>
        <taxon>Sar</taxon>
        <taxon>Stramenopiles</taxon>
        <taxon>Bigyra</taxon>
        <taxon>Labyrinthulomycetes</taxon>
        <taxon>Thraustochytrida</taxon>
        <taxon>Thraustochytriidae</taxon>
        <taxon>Hondaea</taxon>
    </lineage>
</organism>
<accession>A0A2R5GNM3</accession>
<evidence type="ECO:0000256" key="1">
    <source>
        <dbReference type="SAM" id="MobiDB-lite"/>
    </source>
</evidence>
<dbReference type="InParanoid" id="A0A2R5GNM3"/>
<sequence length="445" mass="48008">MDEDGAAGADGTLAAHGRSLSLGDLDFGHETWDPAAEHSSLTALGVPPLVGLDEDELFQTQNLQQQQEQDEQQLSSQQLSSQQLSSQQQDEDEHMLDANEVRNLPLLKQVSALSNFSVRTGRPRALSDGEFMHVDDLFGTPSLSRRSLAELQLATPRAARERAQRWWDSAKESAAKMKARRRMGSQTESKMRESSIPSTAVDARVLFHASSPNEALTLIASGGGQVGNFVVQQPFRHQDEVELHTDAQAQSSAPSAIPAQQEEPQHDTRSAPRASLHKPPARGEAPEQTSEESLLSSQGTDANTSFSSSGRSFLLGIMGMSTNSIGFSDLNNPMLGPSESSRGNLKRSEASSRAAGGAPGDDGQDGSRNKRQTLPQRPKVSVVAVSKLFANANLHSTESNGANASFRKDHESLMATKLRALRRGGAQSAVVPSTNNHRLPMYFLL</sequence>
<evidence type="ECO:0000313" key="3">
    <source>
        <dbReference type="Proteomes" id="UP000241890"/>
    </source>
</evidence>
<feature type="region of interest" description="Disordered" evidence="1">
    <location>
        <begin position="177"/>
        <end position="196"/>
    </location>
</feature>
<feature type="region of interest" description="Disordered" evidence="1">
    <location>
        <begin position="331"/>
        <end position="379"/>
    </location>
</feature>
<protein>
    <submittedName>
        <fullName evidence="2">Uncharacterized protein</fullName>
    </submittedName>
</protein>
<keyword evidence="3" id="KW-1185">Reference proteome</keyword>
<feature type="region of interest" description="Disordered" evidence="1">
    <location>
        <begin position="245"/>
        <end position="307"/>
    </location>
</feature>
<gene>
    <name evidence="2" type="ORF">FCC1311_087172</name>
</gene>
<feature type="region of interest" description="Disordered" evidence="1">
    <location>
        <begin position="63"/>
        <end position="94"/>
    </location>
</feature>
<comment type="caution">
    <text evidence="2">The sequence shown here is derived from an EMBL/GenBank/DDBJ whole genome shotgun (WGS) entry which is preliminary data.</text>
</comment>
<proteinExistence type="predicted"/>
<feature type="compositionally biased region" description="Low complexity" evidence="1">
    <location>
        <begin position="63"/>
        <end position="88"/>
    </location>
</feature>